<dbReference type="PANTHER" id="PTHR35790">
    <property type="entry name" value="HTH-TYPE TRANSCRIPTIONAL REGULATOR PCHR"/>
    <property type="match status" value="1"/>
</dbReference>
<dbReference type="InterPro" id="IPR052067">
    <property type="entry name" value="Metal_resp_HTH_trans_reg"/>
</dbReference>
<dbReference type="Gene3D" id="1.10.10.10">
    <property type="entry name" value="Winged helix-like DNA-binding domain superfamily/Winged helix DNA-binding domain"/>
    <property type="match status" value="1"/>
</dbReference>
<dbReference type="Pfam" id="PF01047">
    <property type="entry name" value="MarR"/>
    <property type="match status" value="1"/>
</dbReference>
<evidence type="ECO:0000256" key="1">
    <source>
        <dbReference type="ARBA" id="ARBA00023015"/>
    </source>
</evidence>
<dbReference type="AlphaFoldDB" id="I0BFD5"/>
<evidence type="ECO:0000256" key="2">
    <source>
        <dbReference type="ARBA" id="ARBA00023125"/>
    </source>
</evidence>
<feature type="compositionally biased region" description="Basic and acidic residues" evidence="4">
    <location>
        <begin position="170"/>
        <end position="194"/>
    </location>
</feature>
<dbReference type="InterPro" id="IPR000835">
    <property type="entry name" value="HTH_MarR-typ"/>
</dbReference>
<evidence type="ECO:0000313" key="7">
    <source>
        <dbReference type="Proteomes" id="UP000007392"/>
    </source>
</evidence>
<dbReference type="GO" id="GO:0003700">
    <property type="term" value="F:DNA-binding transcription factor activity"/>
    <property type="evidence" value="ECO:0007669"/>
    <property type="project" value="InterPro"/>
</dbReference>
<evidence type="ECO:0000256" key="3">
    <source>
        <dbReference type="ARBA" id="ARBA00023163"/>
    </source>
</evidence>
<dbReference type="PATRIC" id="fig|997761.3.peg.1978"/>
<sequence>MIDHLGEHNRDFLIKSLVEVVQGLQTKLLSEDDEEKEWLIQNSPNPVIAGLIKEMTVMMLHVLDAIGKLEPVNGITISKQFGFSKGSISKITRKLVDKNIIQFEYLPDNKKEVLFRTTPLGKEIYRLHLALHHQLDIGVKHFLQRYNEDELRFLVDALSETLHASWLQPKTDEKSSVPRQSEARTSEEQPHPDKVLGSSTDNEEMNEIMAMLSKLDSSNLKKAKEMLTVAFFKGQRI</sequence>
<dbReference type="RefSeq" id="WP_014650158.1">
    <property type="nucleotide sequence ID" value="NC_017672.3"/>
</dbReference>
<accession>I0BFD5</accession>
<dbReference type="HOGENOM" id="CLU_083287_11_2_9"/>
<proteinExistence type="predicted"/>
<evidence type="ECO:0000259" key="5">
    <source>
        <dbReference type="SMART" id="SM00347"/>
    </source>
</evidence>
<dbReference type="EMBL" id="CP003422">
    <property type="protein sequence ID" value="AFH61082.1"/>
    <property type="molecule type" value="Genomic_DNA"/>
</dbReference>
<dbReference type="InterPro" id="IPR036388">
    <property type="entry name" value="WH-like_DNA-bd_sf"/>
</dbReference>
<dbReference type="SMART" id="SM00347">
    <property type="entry name" value="HTH_MARR"/>
    <property type="match status" value="1"/>
</dbReference>
<dbReference type="PANTHER" id="PTHR35790:SF4">
    <property type="entry name" value="HTH-TYPE TRANSCRIPTIONAL REGULATOR PCHR"/>
    <property type="match status" value="1"/>
</dbReference>
<dbReference type="GO" id="GO:0003677">
    <property type="term" value="F:DNA binding"/>
    <property type="evidence" value="ECO:0007669"/>
    <property type="project" value="UniProtKB-KW"/>
</dbReference>
<keyword evidence="3" id="KW-0804">Transcription</keyword>
<feature type="domain" description="HTH marR-type" evidence="5">
    <location>
        <begin position="48"/>
        <end position="151"/>
    </location>
</feature>
<protein>
    <recommendedName>
        <fullName evidence="5">HTH marR-type domain-containing protein</fullName>
    </recommendedName>
</protein>
<reference evidence="6 7" key="1">
    <citation type="submission" date="2013-06" db="EMBL/GenBank/DDBJ databases">
        <title>Complete genome sequence of Paenibacillus mucilaginosus K02.</title>
        <authorList>
            <person name="Xiao B."/>
            <person name="Sun L."/>
            <person name="Xiao L."/>
            <person name="Lian B."/>
        </authorList>
    </citation>
    <scope>NUCLEOTIDE SEQUENCE [LARGE SCALE GENOMIC DNA]</scope>
    <source>
        <strain evidence="6 7">K02</strain>
    </source>
</reference>
<dbReference type="InterPro" id="IPR036390">
    <property type="entry name" value="WH_DNA-bd_sf"/>
</dbReference>
<evidence type="ECO:0000313" key="6">
    <source>
        <dbReference type="EMBL" id="AFH61082.1"/>
    </source>
</evidence>
<feature type="region of interest" description="Disordered" evidence="4">
    <location>
        <begin position="169"/>
        <end position="202"/>
    </location>
</feature>
<dbReference type="KEGG" id="pmw:B2K_10160"/>
<dbReference type="Proteomes" id="UP000007392">
    <property type="component" value="Chromosome"/>
</dbReference>
<dbReference type="OrthoDB" id="5358347at2"/>
<evidence type="ECO:0000256" key="4">
    <source>
        <dbReference type="SAM" id="MobiDB-lite"/>
    </source>
</evidence>
<keyword evidence="1" id="KW-0805">Transcription regulation</keyword>
<gene>
    <name evidence="6" type="ORF">B2K_10160</name>
</gene>
<keyword evidence="2" id="KW-0238">DNA-binding</keyword>
<organism evidence="6 7">
    <name type="scientific">Paenibacillus mucilaginosus K02</name>
    <dbReference type="NCBI Taxonomy" id="997761"/>
    <lineage>
        <taxon>Bacteria</taxon>
        <taxon>Bacillati</taxon>
        <taxon>Bacillota</taxon>
        <taxon>Bacilli</taxon>
        <taxon>Bacillales</taxon>
        <taxon>Paenibacillaceae</taxon>
        <taxon>Paenibacillus</taxon>
    </lineage>
</organism>
<dbReference type="SUPFAM" id="SSF46785">
    <property type="entry name" value="Winged helix' DNA-binding domain"/>
    <property type="match status" value="1"/>
</dbReference>
<name>I0BFD5_9BACL</name>